<organism evidence="1 2">
    <name type="scientific">Cryptosporangium phraense</name>
    <dbReference type="NCBI Taxonomy" id="2593070"/>
    <lineage>
        <taxon>Bacteria</taxon>
        <taxon>Bacillati</taxon>
        <taxon>Actinomycetota</taxon>
        <taxon>Actinomycetes</taxon>
        <taxon>Cryptosporangiales</taxon>
        <taxon>Cryptosporangiaceae</taxon>
        <taxon>Cryptosporangium</taxon>
    </lineage>
</organism>
<dbReference type="EMBL" id="VIRS01000001">
    <property type="protein sequence ID" value="TQS46848.1"/>
    <property type="molecule type" value="Genomic_DNA"/>
</dbReference>
<evidence type="ECO:0000313" key="1">
    <source>
        <dbReference type="EMBL" id="TQS46848.1"/>
    </source>
</evidence>
<dbReference type="InParanoid" id="A0A545AZW6"/>
<evidence type="ECO:0000313" key="2">
    <source>
        <dbReference type="Proteomes" id="UP000317982"/>
    </source>
</evidence>
<proteinExistence type="predicted"/>
<dbReference type="AlphaFoldDB" id="A0A545AZW6"/>
<keyword evidence="2" id="KW-1185">Reference proteome</keyword>
<sequence>METPDQEILYAIREHISEHQLSMNATGLDLGTGAALVVASREQWQQDPDQVVTLSAGQLAQAIATAKHQGMQEVYELAQNALTEDAGPRQT</sequence>
<accession>A0A545AZW6</accession>
<comment type="caution">
    <text evidence="1">The sequence shown here is derived from an EMBL/GenBank/DDBJ whole genome shotgun (WGS) entry which is preliminary data.</text>
</comment>
<name>A0A545AZW6_9ACTN</name>
<gene>
    <name evidence="1" type="ORF">FL583_00795</name>
</gene>
<dbReference type="RefSeq" id="WP_142702466.1">
    <property type="nucleotide sequence ID" value="NZ_VIRS01000001.1"/>
</dbReference>
<dbReference type="Proteomes" id="UP000317982">
    <property type="component" value="Unassembled WGS sequence"/>
</dbReference>
<reference evidence="1 2" key="1">
    <citation type="submission" date="2019-07" db="EMBL/GenBank/DDBJ databases">
        <title>Cryptosporangium phraense sp. nov., isolated from plant litter.</title>
        <authorList>
            <person name="Suriyachadkun C."/>
        </authorList>
    </citation>
    <scope>NUCLEOTIDE SEQUENCE [LARGE SCALE GENOMIC DNA]</scope>
    <source>
        <strain evidence="1 2">A-T 5661</strain>
    </source>
</reference>
<protein>
    <submittedName>
        <fullName evidence="1">Uncharacterized protein</fullName>
    </submittedName>
</protein>